<dbReference type="EMBL" id="LLXX01000173">
    <property type="protein sequence ID" value="KRQ99255.1"/>
    <property type="molecule type" value="Genomic_DNA"/>
</dbReference>
<comment type="caution">
    <text evidence="1">The sequence shown here is derived from an EMBL/GenBank/DDBJ whole genome shotgun (WGS) entry which is preliminary data.</text>
</comment>
<evidence type="ECO:0000313" key="2">
    <source>
        <dbReference type="Proteomes" id="UP000051913"/>
    </source>
</evidence>
<proteinExistence type="predicted"/>
<dbReference type="Proteomes" id="UP000051913">
    <property type="component" value="Unassembled WGS sequence"/>
</dbReference>
<sequence length="171" mass="19052">MTMLVRCGDIKFNPLEDAVMEDIAPSTWNGPHVGKRLAEAMRTLRTLPVGAGGGSGNAWPPYCYEFDDLVAQKEQGELEQTQKIQNRVRVMPSLSDVSRMEIAIFWPAQFLGHRPELMTAVNAVALAHSMERDAGWVTRKRGGYADTWRARHDAGCVVIADGLHFDRVPVF</sequence>
<keyword evidence="2" id="KW-1185">Reference proteome</keyword>
<gene>
    <name evidence="1" type="ORF">CP49_11700</name>
</gene>
<name>A0A0R3KUR9_9BRAD</name>
<dbReference type="RefSeq" id="WP_057853907.1">
    <property type="nucleotide sequence ID" value="NZ_LLXX01000173.1"/>
</dbReference>
<organism evidence="1 2">
    <name type="scientific">Bradyrhizobium valentinum</name>
    <dbReference type="NCBI Taxonomy" id="1518501"/>
    <lineage>
        <taxon>Bacteria</taxon>
        <taxon>Pseudomonadati</taxon>
        <taxon>Pseudomonadota</taxon>
        <taxon>Alphaproteobacteria</taxon>
        <taxon>Hyphomicrobiales</taxon>
        <taxon>Nitrobacteraceae</taxon>
        <taxon>Bradyrhizobium</taxon>
    </lineage>
</organism>
<dbReference type="AlphaFoldDB" id="A0A0R3KUR9"/>
<evidence type="ECO:0000313" key="1">
    <source>
        <dbReference type="EMBL" id="KRQ99255.1"/>
    </source>
</evidence>
<accession>A0A0R3KUR9</accession>
<protein>
    <submittedName>
        <fullName evidence="1">Uncharacterized protein</fullName>
    </submittedName>
</protein>
<reference evidence="1 2" key="1">
    <citation type="submission" date="2014-03" db="EMBL/GenBank/DDBJ databases">
        <title>Bradyrhizobium valentinum sp. nov., isolated from effective nodules of Lupinus mariae-josephae, a lupine endemic of basic-lime soils in Eastern Spain.</title>
        <authorList>
            <person name="Duran D."/>
            <person name="Rey L."/>
            <person name="Navarro A."/>
            <person name="Busquets A."/>
            <person name="Imperial J."/>
            <person name="Ruiz-Argueso T."/>
        </authorList>
    </citation>
    <scope>NUCLEOTIDE SEQUENCE [LARGE SCALE GENOMIC DNA]</scope>
    <source>
        <strain evidence="1 2">LmjM3</strain>
    </source>
</reference>